<evidence type="ECO:0000256" key="1">
    <source>
        <dbReference type="ARBA" id="ARBA00008455"/>
    </source>
</evidence>
<dbReference type="OrthoDB" id="10253408at2759"/>
<dbReference type="PANTHER" id="PTHR12411">
    <property type="entry name" value="CYSTEINE PROTEASE FAMILY C1-RELATED"/>
    <property type="match status" value="1"/>
</dbReference>
<feature type="non-terminal residue" evidence="4">
    <location>
        <position position="1"/>
    </location>
</feature>
<evidence type="ECO:0000313" key="4">
    <source>
        <dbReference type="EMBL" id="EPS67582.1"/>
    </source>
</evidence>
<dbReference type="InterPro" id="IPR013128">
    <property type="entry name" value="Peptidase_C1A"/>
</dbReference>
<feature type="non-terminal residue" evidence="4">
    <location>
        <position position="201"/>
    </location>
</feature>
<dbReference type="InterPro" id="IPR025660">
    <property type="entry name" value="Pept_his_AS"/>
</dbReference>
<dbReference type="CDD" id="cd02248">
    <property type="entry name" value="Peptidase_C1A"/>
    <property type="match status" value="1"/>
</dbReference>
<keyword evidence="2" id="KW-1015">Disulfide bond</keyword>
<protein>
    <submittedName>
        <fullName evidence="4">Cysteine endopeptidase 1</fullName>
    </submittedName>
</protein>
<dbReference type="InterPro" id="IPR038765">
    <property type="entry name" value="Papain-like_cys_pep_sf"/>
</dbReference>
<proteinExistence type="inferred from homology"/>
<organism evidence="4 5">
    <name type="scientific">Genlisea aurea</name>
    <dbReference type="NCBI Taxonomy" id="192259"/>
    <lineage>
        <taxon>Eukaryota</taxon>
        <taxon>Viridiplantae</taxon>
        <taxon>Streptophyta</taxon>
        <taxon>Embryophyta</taxon>
        <taxon>Tracheophyta</taxon>
        <taxon>Spermatophyta</taxon>
        <taxon>Magnoliopsida</taxon>
        <taxon>eudicotyledons</taxon>
        <taxon>Gunneridae</taxon>
        <taxon>Pentapetalae</taxon>
        <taxon>asterids</taxon>
        <taxon>lamiids</taxon>
        <taxon>Lamiales</taxon>
        <taxon>Lentibulariaceae</taxon>
        <taxon>Genlisea</taxon>
    </lineage>
</organism>
<dbReference type="AlphaFoldDB" id="S8E5E9"/>
<dbReference type="Proteomes" id="UP000015453">
    <property type="component" value="Unassembled WGS sequence"/>
</dbReference>
<dbReference type="SUPFAM" id="SSF54001">
    <property type="entry name" value="Cysteine proteinases"/>
    <property type="match status" value="1"/>
</dbReference>
<keyword evidence="5" id="KW-1185">Reference proteome</keyword>
<dbReference type="FunFam" id="3.90.70.10:FF:000332">
    <property type="entry name" value="Cathepsin L1"/>
    <property type="match status" value="1"/>
</dbReference>
<comment type="similarity">
    <text evidence="1">Belongs to the peptidase C1 family.</text>
</comment>
<dbReference type="InterPro" id="IPR025661">
    <property type="entry name" value="Pept_asp_AS"/>
</dbReference>
<dbReference type="SMART" id="SM00645">
    <property type="entry name" value="Pept_C1"/>
    <property type="match status" value="1"/>
</dbReference>
<dbReference type="InterPro" id="IPR039417">
    <property type="entry name" value="Peptidase_C1A_papain-like"/>
</dbReference>
<dbReference type="Gene3D" id="3.90.70.10">
    <property type="entry name" value="Cysteine proteinases"/>
    <property type="match status" value="1"/>
</dbReference>
<dbReference type="GO" id="GO:0006508">
    <property type="term" value="P:proteolysis"/>
    <property type="evidence" value="ECO:0007669"/>
    <property type="project" value="InterPro"/>
</dbReference>
<sequence>GLIGSCWAFSAIGSVESINAIVTGNLISLSEQELVDCATSDNYGCSGGYMDNAFEFIIQNGGIDSEADYPYTAQDGTCNKTKEANKVVKIDGYVDVPPNNETALQTAVSFQPVSVAIDASGTAFQLYQSGVFTGGCGTNLDHGVVVVGYGSTGGVAYWIVRNSWGVSWGDDGYILMQRNVTASTGLCGIAMDASYPVKKAA</sequence>
<evidence type="ECO:0000259" key="3">
    <source>
        <dbReference type="SMART" id="SM00645"/>
    </source>
</evidence>
<dbReference type="GO" id="GO:0008234">
    <property type="term" value="F:cysteine-type peptidase activity"/>
    <property type="evidence" value="ECO:0007669"/>
    <property type="project" value="InterPro"/>
</dbReference>
<gene>
    <name evidence="4" type="ORF">M569_07193</name>
</gene>
<accession>S8E5E9</accession>
<dbReference type="PROSITE" id="PS00640">
    <property type="entry name" value="THIOL_PROTEASE_ASN"/>
    <property type="match status" value="1"/>
</dbReference>
<comment type="caution">
    <text evidence="4">The sequence shown here is derived from an EMBL/GenBank/DDBJ whole genome shotgun (WGS) entry which is preliminary data.</text>
</comment>
<dbReference type="InterPro" id="IPR000668">
    <property type="entry name" value="Peptidase_C1A_C"/>
</dbReference>
<reference evidence="4 5" key="1">
    <citation type="journal article" date="2013" name="BMC Genomics">
        <title>The miniature genome of a carnivorous plant Genlisea aurea contains a low number of genes and short non-coding sequences.</title>
        <authorList>
            <person name="Leushkin E.V."/>
            <person name="Sutormin R.A."/>
            <person name="Nabieva E.R."/>
            <person name="Penin A.A."/>
            <person name="Kondrashov A.S."/>
            <person name="Logacheva M.D."/>
        </authorList>
    </citation>
    <scope>NUCLEOTIDE SEQUENCE [LARGE SCALE GENOMIC DNA]</scope>
</reference>
<dbReference type="PROSITE" id="PS00639">
    <property type="entry name" value="THIOL_PROTEASE_HIS"/>
    <property type="match status" value="1"/>
</dbReference>
<evidence type="ECO:0000313" key="5">
    <source>
        <dbReference type="Proteomes" id="UP000015453"/>
    </source>
</evidence>
<dbReference type="EMBL" id="AUSU01003041">
    <property type="protein sequence ID" value="EPS67582.1"/>
    <property type="molecule type" value="Genomic_DNA"/>
</dbReference>
<feature type="domain" description="Peptidase C1A papain C-terminal" evidence="3">
    <location>
        <begin position="1"/>
        <end position="197"/>
    </location>
</feature>
<evidence type="ECO:0000256" key="2">
    <source>
        <dbReference type="ARBA" id="ARBA00023157"/>
    </source>
</evidence>
<dbReference type="Pfam" id="PF00112">
    <property type="entry name" value="Peptidase_C1"/>
    <property type="match status" value="1"/>
</dbReference>
<name>S8E5E9_9LAMI</name>